<sequence>MNIAGATKRLPALAVIFPVLAALLGTPALAGGRGDDGERWDTATASSLLSYIEDAGNQGLRPADYEADALRAALQSQDPQRLDDQAAESFRILASDLAGGHVRPGSRGRYFIPANTLDPPRVEQLAREAMRTGQVGTVLDSLAPQDPAYAALKQELRRGPSNKQTRGHLLATLERWRWLPRDMGQRYLVVNIPEYRLRLYEGGREVASHRVIVGKPSTPTAQFHADVTGVILNPSWYVPSSIIRESVGSLVRNRPAEARRRGYTWTYAGGLRVTQGPGPGNSLGQMRLDMPNPLSMFIHDTPSKELFAREDRALSHGCMRTDKPFDLAQILLGKVGWDRAWIDAVVASRQTTRVALDMPVPVYVVYMTAIPQPDGTIAYAKDPYKLDGSLASQFD</sequence>
<evidence type="ECO:0000256" key="7">
    <source>
        <dbReference type="PROSITE-ProRule" id="PRU01373"/>
    </source>
</evidence>
<evidence type="ECO:0000256" key="6">
    <source>
        <dbReference type="ARBA" id="ARBA00023316"/>
    </source>
</evidence>
<feature type="signal peptide" evidence="8">
    <location>
        <begin position="1"/>
        <end position="30"/>
    </location>
</feature>
<comment type="pathway">
    <text evidence="1 7">Cell wall biogenesis; peptidoglycan biosynthesis.</text>
</comment>
<feature type="chain" id="PRO_5046809981" description="L,D-TPase catalytic domain-containing protein" evidence="8">
    <location>
        <begin position="31"/>
        <end position="395"/>
    </location>
</feature>
<evidence type="ECO:0000256" key="2">
    <source>
        <dbReference type="ARBA" id="ARBA00005992"/>
    </source>
</evidence>
<feature type="active site" description="Proton donor/acceptor" evidence="7">
    <location>
        <position position="299"/>
    </location>
</feature>
<keyword evidence="3" id="KW-0808">Transferase</keyword>
<dbReference type="InterPro" id="IPR045380">
    <property type="entry name" value="LD_TPept_scaffold_dom"/>
</dbReference>
<dbReference type="InterPro" id="IPR038063">
    <property type="entry name" value="Transpep_catalytic_dom"/>
</dbReference>
<dbReference type="EMBL" id="BMKL01000001">
    <property type="protein sequence ID" value="GGE01606.1"/>
    <property type="molecule type" value="Genomic_DNA"/>
</dbReference>
<feature type="domain" description="L,D-TPase catalytic" evidence="9">
    <location>
        <begin position="186"/>
        <end position="345"/>
    </location>
</feature>
<keyword evidence="4 7" id="KW-0133">Cell shape</keyword>
<feature type="active site" description="Nucleophile" evidence="7">
    <location>
        <position position="318"/>
    </location>
</feature>
<dbReference type="Proteomes" id="UP000619041">
    <property type="component" value="Unassembled WGS sequence"/>
</dbReference>
<name>A0ABQ1SD66_9SPHN</name>
<keyword evidence="6 7" id="KW-0961">Cell wall biogenesis/degradation</keyword>
<proteinExistence type="inferred from homology"/>
<dbReference type="PANTHER" id="PTHR41533:SF2">
    <property type="entry name" value="BLR7131 PROTEIN"/>
    <property type="match status" value="1"/>
</dbReference>
<keyword evidence="8" id="KW-0732">Signal</keyword>
<reference evidence="11" key="1">
    <citation type="journal article" date="2019" name="Int. J. Syst. Evol. Microbiol.">
        <title>The Global Catalogue of Microorganisms (GCM) 10K type strain sequencing project: providing services to taxonomists for standard genome sequencing and annotation.</title>
        <authorList>
            <consortium name="The Broad Institute Genomics Platform"/>
            <consortium name="The Broad Institute Genome Sequencing Center for Infectious Disease"/>
            <person name="Wu L."/>
            <person name="Ma J."/>
        </authorList>
    </citation>
    <scope>NUCLEOTIDE SEQUENCE [LARGE SCALE GENOMIC DNA]</scope>
    <source>
        <strain evidence="11">CGMCC 1.15959</strain>
    </source>
</reference>
<accession>A0ABQ1SD66</accession>
<dbReference type="PROSITE" id="PS52029">
    <property type="entry name" value="LD_TPASE"/>
    <property type="match status" value="1"/>
</dbReference>
<evidence type="ECO:0000259" key="9">
    <source>
        <dbReference type="PROSITE" id="PS52029"/>
    </source>
</evidence>
<evidence type="ECO:0000313" key="11">
    <source>
        <dbReference type="Proteomes" id="UP000619041"/>
    </source>
</evidence>
<dbReference type="InterPro" id="IPR005490">
    <property type="entry name" value="LD_TPept_cat_dom"/>
</dbReference>
<evidence type="ECO:0000256" key="4">
    <source>
        <dbReference type="ARBA" id="ARBA00022960"/>
    </source>
</evidence>
<dbReference type="Pfam" id="PF03734">
    <property type="entry name" value="YkuD"/>
    <property type="match status" value="1"/>
</dbReference>
<organism evidence="10 11">
    <name type="scientific">Tsuneonella deserti</name>
    <dbReference type="NCBI Taxonomy" id="2035528"/>
    <lineage>
        <taxon>Bacteria</taxon>
        <taxon>Pseudomonadati</taxon>
        <taxon>Pseudomonadota</taxon>
        <taxon>Alphaproteobacteria</taxon>
        <taxon>Sphingomonadales</taxon>
        <taxon>Erythrobacteraceae</taxon>
        <taxon>Tsuneonella</taxon>
    </lineage>
</organism>
<dbReference type="SUPFAM" id="SSF141523">
    <property type="entry name" value="L,D-transpeptidase catalytic domain-like"/>
    <property type="match status" value="1"/>
</dbReference>
<evidence type="ECO:0000256" key="8">
    <source>
        <dbReference type="SAM" id="SignalP"/>
    </source>
</evidence>
<protein>
    <recommendedName>
        <fullName evidence="9">L,D-TPase catalytic domain-containing protein</fullName>
    </recommendedName>
</protein>
<comment type="caution">
    <text evidence="10">The sequence shown here is derived from an EMBL/GenBank/DDBJ whole genome shotgun (WGS) entry which is preliminary data.</text>
</comment>
<dbReference type="CDD" id="cd16913">
    <property type="entry name" value="YkuD_like"/>
    <property type="match status" value="1"/>
</dbReference>
<evidence type="ECO:0000256" key="3">
    <source>
        <dbReference type="ARBA" id="ARBA00022679"/>
    </source>
</evidence>
<comment type="similarity">
    <text evidence="2">Belongs to the YkuD family.</text>
</comment>
<dbReference type="Pfam" id="PF20142">
    <property type="entry name" value="Scaffold"/>
    <property type="match status" value="1"/>
</dbReference>
<keyword evidence="11" id="KW-1185">Reference proteome</keyword>
<dbReference type="InterPro" id="IPR052905">
    <property type="entry name" value="LD-transpeptidase_YkuD-like"/>
</dbReference>
<dbReference type="PANTHER" id="PTHR41533">
    <property type="entry name" value="L,D-TRANSPEPTIDASE HI_1667-RELATED"/>
    <property type="match status" value="1"/>
</dbReference>
<dbReference type="RefSeq" id="WP_188645149.1">
    <property type="nucleotide sequence ID" value="NZ_BMKL01000001.1"/>
</dbReference>
<keyword evidence="5 7" id="KW-0573">Peptidoglycan synthesis</keyword>
<evidence type="ECO:0000256" key="1">
    <source>
        <dbReference type="ARBA" id="ARBA00004752"/>
    </source>
</evidence>
<evidence type="ECO:0000313" key="10">
    <source>
        <dbReference type="EMBL" id="GGE01606.1"/>
    </source>
</evidence>
<evidence type="ECO:0000256" key="5">
    <source>
        <dbReference type="ARBA" id="ARBA00022984"/>
    </source>
</evidence>
<gene>
    <name evidence="10" type="ORF">GCM10011515_21670</name>
</gene>
<dbReference type="Gene3D" id="2.40.440.10">
    <property type="entry name" value="L,D-transpeptidase catalytic domain-like"/>
    <property type="match status" value="1"/>
</dbReference>